<accession>A0A0B4VGH0</accession>
<dbReference type="Proteomes" id="UP000201058">
    <property type="component" value="Segment"/>
</dbReference>
<evidence type="ECO:0000313" key="1">
    <source>
        <dbReference type="EMBL" id="AJD20176.1"/>
    </source>
</evidence>
<gene>
    <name evidence="1" type="ORF">TONV_116</name>
</gene>
<name>A0A0B4VGH0_9VIRU</name>
<dbReference type="KEGG" id="vg:22921830"/>
<reference evidence="1 2" key="1">
    <citation type="journal article" date="2015" name="J. Virol.">
        <title>The genome of the nucleopolyhedrosis-causing virus from Tipula oleracea sheds new light on the Nudiviridae family.</title>
        <authorList>
            <person name="Bezier A."/>
            <person name="Theze J."/>
            <person name="Gavory F."/>
            <person name="Gaillard J."/>
            <person name="Poulain J."/>
            <person name="Drezen J.M."/>
            <person name="Herniou E.A."/>
        </authorList>
    </citation>
    <scope>NUCLEOTIDE SEQUENCE [LARGE SCALE GENOMIC DNA]</scope>
    <source>
        <strain evidence="1">35</strain>
    </source>
</reference>
<dbReference type="GeneID" id="22921830"/>
<organism evidence="1 2">
    <name type="scientific">Tipula oleracea nudivirus</name>
    <dbReference type="NCBI Taxonomy" id="1546257"/>
    <lineage>
        <taxon>Viruses</taxon>
        <taxon>Viruses incertae sedis</taxon>
        <taxon>Naldaviricetes</taxon>
        <taxon>Lefavirales</taxon>
        <taxon>Nudiviridae</taxon>
        <taxon>Deltanudivirus</taxon>
        <taxon>Deltanudivirus tipoleraceae</taxon>
    </lineage>
</organism>
<keyword evidence="2" id="KW-1185">Reference proteome</keyword>
<evidence type="ECO:0000313" key="2">
    <source>
        <dbReference type="Proteomes" id="UP000201058"/>
    </source>
</evidence>
<sequence length="265" mass="31215">MFEIKKSGYVIQSNNHELPESVLKLFPDSVYSIILPQTRYFTCKYYKYMTDPFTEQYMYNQVINGNILAWGLRTIATDPSGNNITQKKKQYIGVCFKNIKVNPLHTTYHNLTEESLDVPLNFFIIRKLILNVNTFQVTCVFCKKYVLQMKMNFYDTKVKNILNNTVCSNSICENSRLDYTKLQLDLGEVLISYSELPDYYNPNLRYYCNICFRCKVCAKKKLIDVTAFCNKHITCKHRIEDRNKRKYSEEIANSKKLKSLKSFLN</sequence>
<proteinExistence type="predicted"/>
<dbReference type="EMBL" id="KM610234">
    <property type="protein sequence ID" value="AJD20176.1"/>
    <property type="molecule type" value="Genomic_DNA"/>
</dbReference>
<protein>
    <submittedName>
        <fullName evidence="1">Uncharacterized protein</fullName>
    </submittedName>
</protein>
<dbReference type="RefSeq" id="YP_009116763.1">
    <property type="nucleotide sequence ID" value="NC_026242.1"/>
</dbReference>